<dbReference type="InterPro" id="IPR031755">
    <property type="entry name" value="Inhibitor_I66"/>
</dbReference>
<dbReference type="Proteomes" id="UP000319103">
    <property type="component" value="Unassembled WGS sequence"/>
</dbReference>
<keyword evidence="2" id="KW-1185">Reference proteome</keyword>
<name>A0A540W3X9_9ACTN</name>
<accession>A0A540W3X9</accession>
<dbReference type="EMBL" id="VIGB01000003">
    <property type="protein sequence ID" value="TQF03054.1"/>
    <property type="molecule type" value="Genomic_DNA"/>
</dbReference>
<protein>
    <submittedName>
        <fullName evidence="1">Uncharacterized protein</fullName>
    </submittedName>
</protein>
<dbReference type="Pfam" id="PF16850">
    <property type="entry name" value="Inhibitor_I66"/>
    <property type="match status" value="1"/>
</dbReference>
<evidence type="ECO:0000313" key="1">
    <source>
        <dbReference type="EMBL" id="TQF03054.1"/>
    </source>
</evidence>
<proteinExistence type="predicted"/>
<organism evidence="1 2">
    <name type="scientific">Kitasatospora acidiphila</name>
    <dbReference type="NCBI Taxonomy" id="2567942"/>
    <lineage>
        <taxon>Bacteria</taxon>
        <taxon>Bacillati</taxon>
        <taxon>Actinomycetota</taxon>
        <taxon>Actinomycetes</taxon>
        <taxon>Kitasatosporales</taxon>
        <taxon>Streptomycetaceae</taxon>
        <taxon>Kitasatospora</taxon>
    </lineage>
</organism>
<evidence type="ECO:0000313" key="2">
    <source>
        <dbReference type="Proteomes" id="UP000319103"/>
    </source>
</evidence>
<sequence>MALSSGRYRLWIGDRPVVVVDNMAAVSGDPLADPAVWLFNYQEHLGRYTIEAQDRSGGWVLPVGDGMTPIAVRALIVVPSEPPVFPAYELWSITPLLDGEIEAQGLRPDAAVFRVHAVRGRTVGLSAPIGRSRAVVADADVPAVFAAEPA</sequence>
<dbReference type="GO" id="GO:0004867">
    <property type="term" value="F:serine-type endopeptidase inhibitor activity"/>
    <property type="evidence" value="ECO:0007669"/>
    <property type="project" value="InterPro"/>
</dbReference>
<dbReference type="Gene3D" id="2.80.10.50">
    <property type="match status" value="1"/>
</dbReference>
<comment type="caution">
    <text evidence="1">The sequence shown here is derived from an EMBL/GenBank/DDBJ whole genome shotgun (WGS) entry which is preliminary data.</text>
</comment>
<dbReference type="RefSeq" id="WP_141633734.1">
    <property type="nucleotide sequence ID" value="NZ_VIGB01000003.1"/>
</dbReference>
<dbReference type="AlphaFoldDB" id="A0A540W3X9"/>
<gene>
    <name evidence="1" type="ORF">E6W39_13330</name>
</gene>
<reference evidence="1 2" key="1">
    <citation type="submission" date="2019-06" db="EMBL/GenBank/DDBJ databases">
        <title>Description of Kitasatospora acidophila sp. nov. isolated from pine grove soil, and reclassification of Streptomyces novaecaesareae to Kitasatospora novaeceasareae comb. nov.</title>
        <authorList>
            <person name="Kim M.J."/>
        </authorList>
    </citation>
    <scope>NUCLEOTIDE SEQUENCE [LARGE SCALE GENOMIC DNA]</scope>
    <source>
        <strain evidence="1 2">MMS16-CNU292</strain>
    </source>
</reference>